<dbReference type="SMART" id="SM00184">
    <property type="entry name" value="RING"/>
    <property type="match status" value="3"/>
</dbReference>
<evidence type="ECO:0000313" key="18">
    <source>
        <dbReference type="EMBL" id="KAK9276207.1"/>
    </source>
</evidence>
<name>A0AAP0RE57_LIQFO</name>
<dbReference type="InterPro" id="IPR019786">
    <property type="entry name" value="Zinc_finger_PHD-type_CS"/>
</dbReference>
<evidence type="ECO:0000256" key="4">
    <source>
        <dbReference type="ARBA" id="ARBA00022679"/>
    </source>
</evidence>
<dbReference type="FunFam" id="2.30.280.10:FF:000002">
    <property type="entry name" value="E3 ubiquitin-protein ligase ORTHRUS 2"/>
    <property type="match status" value="1"/>
</dbReference>
<feature type="region of interest" description="Disordered" evidence="14">
    <location>
        <begin position="656"/>
        <end position="713"/>
    </location>
</feature>
<keyword evidence="11 13" id="KW-0539">Nucleus</keyword>
<protein>
    <recommendedName>
        <fullName evidence="3">RING-type E3 ubiquitin transferase</fullName>
        <ecNumber evidence="3">2.3.2.27</ecNumber>
    </recommendedName>
</protein>
<evidence type="ECO:0000259" key="15">
    <source>
        <dbReference type="PROSITE" id="PS50016"/>
    </source>
</evidence>
<keyword evidence="6 12" id="KW-0863">Zinc-finger</keyword>
<evidence type="ECO:0000256" key="3">
    <source>
        <dbReference type="ARBA" id="ARBA00012483"/>
    </source>
</evidence>
<dbReference type="SMART" id="SM00249">
    <property type="entry name" value="PHD"/>
    <property type="match status" value="1"/>
</dbReference>
<dbReference type="GO" id="GO:0008270">
    <property type="term" value="F:zinc ion binding"/>
    <property type="evidence" value="ECO:0007669"/>
    <property type="project" value="UniProtKB-KW"/>
</dbReference>
<evidence type="ECO:0000259" key="16">
    <source>
        <dbReference type="PROSITE" id="PS50089"/>
    </source>
</evidence>
<evidence type="ECO:0000256" key="11">
    <source>
        <dbReference type="ARBA" id="ARBA00023242"/>
    </source>
</evidence>
<dbReference type="EMBL" id="JBBPBK010000010">
    <property type="protein sequence ID" value="KAK9276207.1"/>
    <property type="molecule type" value="Genomic_DNA"/>
</dbReference>
<dbReference type="Pfam" id="PF13445">
    <property type="entry name" value="zf-RING_UBOX"/>
    <property type="match status" value="1"/>
</dbReference>
<dbReference type="GO" id="GO:0044027">
    <property type="term" value="P:negative regulation of gene expression via chromosomal CpG island methylation"/>
    <property type="evidence" value="ECO:0007669"/>
    <property type="project" value="TreeGrafter"/>
</dbReference>
<dbReference type="Gene3D" id="3.30.40.10">
    <property type="entry name" value="Zinc/RING finger domain, C3HC4 (zinc finger)"/>
    <property type="match status" value="3"/>
</dbReference>
<dbReference type="InterPro" id="IPR036987">
    <property type="entry name" value="SRA-YDG_sf"/>
</dbReference>
<evidence type="ECO:0000256" key="13">
    <source>
        <dbReference type="PROSITE-ProRule" id="PRU00358"/>
    </source>
</evidence>
<dbReference type="GO" id="GO:0061630">
    <property type="term" value="F:ubiquitin protein ligase activity"/>
    <property type="evidence" value="ECO:0007669"/>
    <property type="project" value="UniProtKB-EC"/>
</dbReference>
<dbReference type="Pfam" id="PF00097">
    <property type="entry name" value="zf-C3HC4"/>
    <property type="match status" value="1"/>
</dbReference>
<comment type="catalytic activity">
    <reaction evidence="1">
        <text>S-ubiquitinyl-[E2 ubiquitin-conjugating enzyme]-L-cysteine + [acceptor protein]-L-lysine = [E2 ubiquitin-conjugating enzyme]-L-cysteine + N(6)-ubiquitinyl-[acceptor protein]-L-lysine.</text>
        <dbReference type="EC" id="2.3.2.27"/>
    </reaction>
</comment>
<dbReference type="SUPFAM" id="SSF88697">
    <property type="entry name" value="PUA domain-like"/>
    <property type="match status" value="1"/>
</dbReference>
<dbReference type="PROSITE" id="PS00518">
    <property type="entry name" value="ZF_RING_1"/>
    <property type="match status" value="1"/>
</dbReference>
<dbReference type="InterPro" id="IPR013083">
    <property type="entry name" value="Znf_RING/FYVE/PHD"/>
</dbReference>
<dbReference type="InterPro" id="IPR015947">
    <property type="entry name" value="PUA-like_sf"/>
</dbReference>
<keyword evidence="5" id="KW-0479">Metal-binding</keyword>
<evidence type="ECO:0000256" key="6">
    <source>
        <dbReference type="ARBA" id="ARBA00022771"/>
    </source>
</evidence>
<evidence type="ECO:0000256" key="9">
    <source>
        <dbReference type="ARBA" id="ARBA00022853"/>
    </source>
</evidence>
<dbReference type="InterPro" id="IPR017907">
    <property type="entry name" value="Znf_RING_CS"/>
</dbReference>
<evidence type="ECO:0000256" key="8">
    <source>
        <dbReference type="ARBA" id="ARBA00022833"/>
    </source>
</evidence>
<feature type="domain" description="RING-type" evidence="16">
    <location>
        <begin position="519"/>
        <end position="577"/>
    </location>
</feature>
<keyword evidence="9" id="KW-0156">Chromatin regulator</keyword>
<feature type="domain" description="RING-type" evidence="16">
    <location>
        <begin position="148"/>
        <end position="187"/>
    </location>
</feature>
<dbReference type="GO" id="GO:0003677">
    <property type="term" value="F:DNA binding"/>
    <property type="evidence" value="ECO:0007669"/>
    <property type="project" value="UniProtKB-KW"/>
</dbReference>
<feature type="compositionally biased region" description="Acidic residues" evidence="14">
    <location>
        <begin position="606"/>
        <end position="620"/>
    </location>
</feature>
<feature type="compositionally biased region" description="Polar residues" evidence="14">
    <location>
        <begin position="662"/>
        <end position="672"/>
    </location>
</feature>
<dbReference type="SUPFAM" id="SSF57903">
    <property type="entry name" value="FYVE/PHD zinc finger"/>
    <property type="match status" value="1"/>
</dbReference>
<dbReference type="PROSITE" id="PS50016">
    <property type="entry name" value="ZF_PHD_2"/>
    <property type="match status" value="1"/>
</dbReference>
<dbReference type="PANTHER" id="PTHR14140">
    <property type="entry name" value="E3 UBIQUITIN-PROTEIN LIGASE UHRF-RELATED"/>
    <property type="match status" value="1"/>
</dbReference>
<keyword evidence="19" id="KW-1185">Reference proteome</keyword>
<comment type="pathway">
    <text evidence="2">Protein modification; protein ubiquitination.</text>
</comment>
<accession>A0AAP0RE57</accession>
<evidence type="ECO:0000256" key="5">
    <source>
        <dbReference type="ARBA" id="ARBA00022723"/>
    </source>
</evidence>
<keyword evidence="7" id="KW-0833">Ubl conjugation pathway</keyword>
<dbReference type="InterPro" id="IPR011011">
    <property type="entry name" value="Znf_FYVE_PHD"/>
</dbReference>
<dbReference type="AlphaFoldDB" id="A0AAP0RE57"/>
<dbReference type="PROSITE" id="PS51015">
    <property type="entry name" value="YDG"/>
    <property type="match status" value="1"/>
</dbReference>
<comment type="subcellular location">
    <subcellularLocation>
        <location evidence="13">Nucleus</location>
    </subcellularLocation>
</comment>
<keyword evidence="4" id="KW-0808">Transferase</keyword>
<feature type="region of interest" description="Disordered" evidence="14">
    <location>
        <begin position="602"/>
        <end position="624"/>
    </location>
</feature>
<dbReference type="Proteomes" id="UP001415857">
    <property type="component" value="Unassembled WGS sequence"/>
</dbReference>
<dbReference type="InterPro" id="IPR019787">
    <property type="entry name" value="Znf_PHD-finger"/>
</dbReference>
<dbReference type="InterPro" id="IPR045134">
    <property type="entry name" value="UHRF1/2-like"/>
</dbReference>
<dbReference type="CDD" id="cd23138">
    <property type="entry name" value="RING-HC_ORTHRUS_rpt1"/>
    <property type="match status" value="1"/>
</dbReference>
<keyword evidence="8" id="KW-0862">Zinc</keyword>
<dbReference type="PROSITE" id="PS50089">
    <property type="entry name" value="ZF_RING_2"/>
    <property type="match status" value="2"/>
</dbReference>
<dbReference type="InterPro" id="IPR047498">
    <property type="entry name" value="RING-HC_ORTHRUS_rpt1"/>
</dbReference>
<evidence type="ECO:0000256" key="7">
    <source>
        <dbReference type="ARBA" id="ARBA00022786"/>
    </source>
</evidence>
<dbReference type="PANTHER" id="PTHR14140:SF27">
    <property type="entry name" value="OS04G0289800 PROTEIN"/>
    <property type="match status" value="1"/>
</dbReference>
<dbReference type="Pfam" id="PF02182">
    <property type="entry name" value="SAD_SRA"/>
    <property type="match status" value="1"/>
</dbReference>
<evidence type="ECO:0000256" key="2">
    <source>
        <dbReference type="ARBA" id="ARBA00004906"/>
    </source>
</evidence>
<dbReference type="InterPro" id="IPR003105">
    <property type="entry name" value="SRA_YDG"/>
</dbReference>
<proteinExistence type="predicted"/>
<feature type="domain" description="YDG" evidence="17">
    <location>
        <begin position="277"/>
        <end position="425"/>
    </location>
</feature>
<dbReference type="SMART" id="SM00466">
    <property type="entry name" value="SRA"/>
    <property type="match status" value="1"/>
</dbReference>
<feature type="domain" description="PHD-type" evidence="15">
    <location>
        <begin position="12"/>
        <end position="63"/>
    </location>
</feature>
<dbReference type="GO" id="GO:0005634">
    <property type="term" value="C:nucleus"/>
    <property type="evidence" value="ECO:0007669"/>
    <property type="project" value="UniProtKB-SubCell"/>
</dbReference>
<sequence>MAHNSSLPCDGDGICMICKKKPSEDETLTCKTCVTPWHVNCLSVRPETMADTVHWECPDCSIVADPIPPSIAGKQVGGGGSESSGDLIAAIRAIESDQSLTEQEKAKRRQELMCGRAGSLNDEDANPKKERINGGNELLNLLDGSLNCSFCMQLPERPVTTPCGHNFCLKCFQKWVGQGKRTCANCRNAIPPKMASQPRINAALVIAIRMAKLSKSNNAGGGPPKVYHFVHNQNRPDKAFTTERAKKSGKANACSGKIFVTVPPDHFGPILAENDPERNQGVLVGESWEDRMECRQWGAHLPHVAGIAGQSVYGAQSVALSGGYEDDEDHGEWFLYTGSGGRDLSGNKRTNKEQSFDQKFEKMNEALRVSCLKGYPVRVVRSHKEKRSSYAPETGVRYDGIYRIEKCWRKKGIQGFKVCRYLFVRCDNDPAPWTSDDHGDRPRPLPVIKELKNATDITDRKGSPSWEYDEEKSCWMWKKPPPLSRKPVDFGNPEGVKKTRKVRQHAQNIRDKLLKEFSCLICRKVMIQPLTTPCAHNFCKPCLEAAFAGQTFTRQRTCEGRRTLRAQKNIMKCPSCSNDISDFLQNPQVNRELMGVIESLQSKTEDMEENADESGEETGSTEEKLDAVAGDTEVCNGISEILEDANCNVISETLEDAEQGSLKPSTETTPQKTYKRTKESGDGVPSPVGNRCRTSPEKPDDINGGIEGSPVKPVVSNNIELQASVVEGKVKRVSKRKNADDGERSLMLDVGVKTRSKKAAMLE</sequence>
<comment type="caution">
    <text evidence="18">The sequence shown here is derived from an EMBL/GenBank/DDBJ whole genome shotgun (WGS) entry which is preliminary data.</text>
</comment>
<evidence type="ECO:0000256" key="12">
    <source>
        <dbReference type="PROSITE-ProRule" id="PRU00175"/>
    </source>
</evidence>
<reference evidence="18 19" key="1">
    <citation type="journal article" date="2024" name="Plant J.">
        <title>Genome sequences and population genomics reveal climatic adaptation and genomic divergence between two closely related sweetgum species.</title>
        <authorList>
            <person name="Xu W.Q."/>
            <person name="Ren C.Q."/>
            <person name="Zhang X.Y."/>
            <person name="Comes H.P."/>
            <person name="Liu X.H."/>
            <person name="Li Y.G."/>
            <person name="Kettle C.J."/>
            <person name="Jalonen R."/>
            <person name="Gaisberger H."/>
            <person name="Ma Y.Z."/>
            <person name="Qiu Y.X."/>
        </authorList>
    </citation>
    <scope>NUCLEOTIDE SEQUENCE [LARGE SCALE GENOMIC DNA]</scope>
    <source>
        <strain evidence="18">Hangzhou</strain>
    </source>
</reference>
<dbReference type="InterPro" id="IPR027370">
    <property type="entry name" value="Znf-RING_euk"/>
</dbReference>
<evidence type="ECO:0000256" key="14">
    <source>
        <dbReference type="SAM" id="MobiDB-lite"/>
    </source>
</evidence>
<dbReference type="PROSITE" id="PS01359">
    <property type="entry name" value="ZF_PHD_1"/>
    <property type="match status" value="1"/>
</dbReference>
<dbReference type="InterPro" id="IPR001841">
    <property type="entry name" value="Znf_RING"/>
</dbReference>
<keyword evidence="10" id="KW-0238">DNA-binding</keyword>
<dbReference type="InterPro" id="IPR001965">
    <property type="entry name" value="Znf_PHD"/>
</dbReference>
<evidence type="ECO:0000256" key="1">
    <source>
        <dbReference type="ARBA" id="ARBA00000900"/>
    </source>
</evidence>
<dbReference type="Gene3D" id="2.30.280.10">
    <property type="entry name" value="SRA-YDG"/>
    <property type="match status" value="1"/>
</dbReference>
<dbReference type="InterPro" id="IPR018957">
    <property type="entry name" value="Znf_C3HC4_RING-type"/>
</dbReference>
<evidence type="ECO:0000313" key="19">
    <source>
        <dbReference type="Proteomes" id="UP001415857"/>
    </source>
</evidence>
<dbReference type="SUPFAM" id="SSF57850">
    <property type="entry name" value="RING/U-box"/>
    <property type="match status" value="2"/>
</dbReference>
<organism evidence="18 19">
    <name type="scientific">Liquidambar formosana</name>
    <name type="common">Formosan gum</name>
    <dbReference type="NCBI Taxonomy" id="63359"/>
    <lineage>
        <taxon>Eukaryota</taxon>
        <taxon>Viridiplantae</taxon>
        <taxon>Streptophyta</taxon>
        <taxon>Embryophyta</taxon>
        <taxon>Tracheophyta</taxon>
        <taxon>Spermatophyta</taxon>
        <taxon>Magnoliopsida</taxon>
        <taxon>eudicotyledons</taxon>
        <taxon>Gunneridae</taxon>
        <taxon>Pentapetalae</taxon>
        <taxon>Saxifragales</taxon>
        <taxon>Altingiaceae</taxon>
        <taxon>Liquidambar</taxon>
    </lineage>
</organism>
<evidence type="ECO:0000256" key="10">
    <source>
        <dbReference type="ARBA" id="ARBA00023125"/>
    </source>
</evidence>
<gene>
    <name evidence="18" type="ORF">L1049_005738</name>
</gene>
<dbReference type="EC" id="2.3.2.27" evidence="3"/>
<dbReference type="GO" id="GO:0016567">
    <property type="term" value="P:protein ubiquitination"/>
    <property type="evidence" value="ECO:0007669"/>
    <property type="project" value="UniProtKB-ARBA"/>
</dbReference>
<dbReference type="FunFam" id="3.30.40.10:FF:000665">
    <property type="entry name" value="Predicted protein"/>
    <property type="match status" value="1"/>
</dbReference>
<evidence type="ECO:0000259" key="17">
    <source>
        <dbReference type="PROSITE" id="PS51015"/>
    </source>
</evidence>